<reference evidence="2 3" key="1">
    <citation type="submission" date="2021-05" db="EMBL/GenBank/DDBJ databases">
        <title>Phylogenetic classification of ten novel species belonging to the genus Bifidobacterium comprising B. colchicus sp. nov., B. abeli sp. nov., B. bicoloris sp. nov., B. guerezis sp. nov., B. rosaliae sp. nov., B. santillanensis sp. nov., B. argentati sp. nov., B. amazzoni sp. nov., B. pluviali sp. nov., and B. pinnaculum sp. nov.</title>
        <authorList>
            <person name="Lugli G.A."/>
            <person name="Ruiz Garcia L."/>
            <person name="Margolles A."/>
            <person name="Ventura M."/>
        </authorList>
    </citation>
    <scope>NUCLEOTIDE SEQUENCE [LARGE SCALE GENOMIC DNA]</scope>
    <source>
        <strain evidence="2 3">82T10</strain>
    </source>
</reference>
<sequence>MYNRNSGLHHYTTSKAERDYLVKLGWRDEGTSFKAVKADASNKNLKPVYCEYNRHDDNHNWTMNKAEHDHLVKLGWKDEGVA</sequence>
<dbReference type="Pfam" id="PF18885">
    <property type="entry name" value="DUF5648"/>
    <property type="match status" value="1"/>
</dbReference>
<gene>
    <name evidence="2" type="ORF">KIH79_03350</name>
</gene>
<protein>
    <recommendedName>
        <fullName evidence="1">DUF5648 domain-containing protein</fullName>
    </recommendedName>
</protein>
<dbReference type="InterPro" id="IPR043708">
    <property type="entry name" value="DUF5648"/>
</dbReference>
<evidence type="ECO:0000259" key="1">
    <source>
        <dbReference type="Pfam" id="PF18885"/>
    </source>
</evidence>
<accession>A0ABS6WD72</accession>
<proteinExistence type="predicted"/>
<organism evidence="2 3">
    <name type="scientific">Bifidobacterium miconis</name>
    <dbReference type="NCBI Taxonomy" id="2834435"/>
    <lineage>
        <taxon>Bacteria</taxon>
        <taxon>Bacillati</taxon>
        <taxon>Actinomycetota</taxon>
        <taxon>Actinomycetes</taxon>
        <taxon>Bifidobacteriales</taxon>
        <taxon>Bifidobacteriaceae</taxon>
        <taxon>Bifidobacterium</taxon>
    </lineage>
</organism>
<dbReference type="EMBL" id="JAHBBH010000006">
    <property type="protein sequence ID" value="MBW3092004.1"/>
    <property type="molecule type" value="Genomic_DNA"/>
</dbReference>
<name>A0ABS6WD72_9BIFI</name>
<evidence type="ECO:0000313" key="2">
    <source>
        <dbReference type="EMBL" id="MBW3092004.1"/>
    </source>
</evidence>
<evidence type="ECO:0000313" key="3">
    <source>
        <dbReference type="Proteomes" id="UP000700815"/>
    </source>
</evidence>
<dbReference type="Proteomes" id="UP000700815">
    <property type="component" value="Unassembled WGS sequence"/>
</dbReference>
<feature type="domain" description="DUF5648" evidence="1">
    <location>
        <begin position="1"/>
        <end position="82"/>
    </location>
</feature>
<comment type="caution">
    <text evidence="2">The sequence shown here is derived from an EMBL/GenBank/DDBJ whole genome shotgun (WGS) entry which is preliminary data.</text>
</comment>
<keyword evidence="3" id="KW-1185">Reference proteome</keyword>